<dbReference type="RefSeq" id="WP_045152814.1">
    <property type="nucleotide sequence ID" value="NZ_JZSW01000007.1"/>
</dbReference>
<keyword evidence="3" id="KW-1185">Reference proteome</keyword>
<protein>
    <recommendedName>
        <fullName evidence="4">Peptidase</fullName>
    </recommendedName>
</protein>
<proteinExistence type="predicted"/>
<dbReference type="Proteomes" id="UP000240989">
    <property type="component" value="Unassembled WGS sequence"/>
</dbReference>
<reference evidence="2 3" key="1">
    <citation type="submission" date="2018-01" db="EMBL/GenBank/DDBJ databases">
        <title>Whole genome sequencing of Histamine producing bacteria.</title>
        <authorList>
            <person name="Butler K."/>
        </authorList>
    </citation>
    <scope>NUCLEOTIDE SEQUENCE [LARGE SCALE GENOMIC DNA]</scope>
    <source>
        <strain evidence="2 3">A6-1</strain>
    </source>
</reference>
<comment type="caution">
    <text evidence="2">The sequence shown here is derived from an EMBL/GenBank/DDBJ whole genome shotgun (WGS) entry which is preliminary data.</text>
</comment>
<evidence type="ECO:0000313" key="3">
    <source>
        <dbReference type="Proteomes" id="UP000240989"/>
    </source>
</evidence>
<sequence>MRLFIFFFLGILFSCNTQANVVDKAWKIYAKAQLIENIQFDDFYTAYRRHLLLAKKPIMGIINYKLPSTEKRMWIIDTNNGEVLEKTYAAHGLNSGLKRAVKFSNTINSKQTSLGVFLGAETYLGKHGYSLRLDGVSHSNSKARDRAIVIHGADYVSESYIEENGFLGRSWGCPAVPRSVSKRVIDLLKFGSTIHSLG</sequence>
<dbReference type="EMBL" id="PYOU01000027">
    <property type="protein sequence ID" value="PSX03951.1"/>
    <property type="molecule type" value="Genomic_DNA"/>
</dbReference>
<keyword evidence="1" id="KW-0732">Signal</keyword>
<evidence type="ECO:0000256" key="1">
    <source>
        <dbReference type="SAM" id="SignalP"/>
    </source>
</evidence>
<accession>A0ABX5GYL0</accession>
<dbReference type="PROSITE" id="PS51257">
    <property type="entry name" value="PROKAR_LIPOPROTEIN"/>
    <property type="match status" value="1"/>
</dbReference>
<dbReference type="PANTHER" id="PTHR38477">
    <property type="entry name" value="HYPOTHETICAL EXPORTED PROTEIN"/>
    <property type="match status" value="1"/>
</dbReference>
<name>A0ABX5GYL0_PHOAN</name>
<feature type="signal peptide" evidence="1">
    <location>
        <begin position="1"/>
        <end position="19"/>
    </location>
</feature>
<dbReference type="PANTHER" id="PTHR38477:SF1">
    <property type="entry name" value="MUREIN L,D-TRANSPEPTIDASE CATALYTIC DOMAIN FAMILY PROTEIN"/>
    <property type="match status" value="1"/>
</dbReference>
<organism evidence="2 3">
    <name type="scientific">Photobacterium angustum</name>
    <dbReference type="NCBI Taxonomy" id="661"/>
    <lineage>
        <taxon>Bacteria</taxon>
        <taxon>Pseudomonadati</taxon>
        <taxon>Pseudomonadota</taxon>
        <taxon>Gammaproteobacteria</taxon>
        <taxon>Vibrionales</taxon>
        <taxon>Vibrionaceae</taxon>
        <taxon>Photobacterium</taxon>
    </lineage>
</organism>
<evidence type="ECO:0000313" key="2">
    <source>
        <dbReference type="EMBL" id="PSX03951.1"/>
    </source>
</evidence>
<dbReference type="Pfam" id="PF13645">
    <property type="entry name" value="YkuD_2"/>
    <property type="match status" value="1"/>
</dbReference>
<gene>
    <name evidence="2" type="ORF">C0W27_20880</name>
</gene>
<feature type="chain" id="PRO_5045736835" description="Peptidase" evidence="1">
    <location>
        <begin position="20"/>
        <end position="198"/>
    </location>
</feature>
<dbReference type="InterPro" id="IPR032676">
    <property type="entry name" value="YkuD_2"/>
</dbReference>
<evidence type="ECO:0008006" key="4">
    <source>
        <dbReference type="Google" id="ProtNLM"/>
    </source>
</evidence>